<feature type="non-terminal residue" evidence="1">
    <location>
        <position position="158"/>
    </location>
</feature>
<accession>A0A8S3ZIR9</accession>
<dbReference type="GO" id="GO:0043138">
    <property type="term" value="F:3'-5' DNA helicase activity"/>
    <property type="evidence" value="ECO:0007669"/>
    <property type="project" value="UniProtKB-EC"/>
</dbReference>
<dbReference type="PANTHER" id="PTHR47835:SF3">
    <property type="entry name" value="HELICASE FOR MEIOSIS 1"/>
    <property type="match status" value="1"/>
</dbReference>
<dbReference type="EMBL" id="CAJHNH020002773">
    <property type="protein sequence ID" value="CAG5127685.1"/>
    <property type="molecule type" value="Genomic_DNA"/>
</dbReference>
<evidence type="ECO:0000313" key="1">
    <source>
        <dbReference type="EMBL" id="CAG5127685.1"/>
    </source>
</evidence>
<organism evidence="1 2">
    <name type="scientific">Candidula unifasciata</name>
    <dbReference type="NCBI Taxonomy" id="100452"/>
    <lineage>
        <taxon>Eukaryota</taxon>
        <taxon>Metazoa</taxon>
        <taxon>Spiralia</taxon>
        <taxon>Lophotrochozoa</taxon>
        <taxon>Mollusca</taxon>
        <taxon>Gastropoda</taxon>
        <taxon>Heterobranchia</taxon>
        <taxon>Euthyneura</taxon>
        <taxon>Panpulmonata</taxon>
        <taxon>Eupulmonata</taxon>
        <taxon>Stylommatophora</taxon>
        <taxon>Helicina</taxon>
        <taxon>Helicoidea</taxon>
        <taxon>Geomitridae</taxon>
        <taxon>Candidula</taxon>
    </lineage>
</organism>
<gene>
    <name evidence="1" type="ORF">CUNI_LOCUS13243</name>
</gene>
<dbReference type="Proteomes" id="UP000678393">
    <property type="component" value="Unassembled WGS sequence"/>
</dbReference>
<dbReference type="OrthoDB" id="5575at2759"/>
<dbReference type="GO" id="GO:0016787">
    <property type="term" value="F:hydrolase activity"/>
    <property type="evidence" value="ECO:0007669"/>
    <property type="project" value="UniProtKB-KW"/>
</dbReference>
<comment type="caution">
    <text evidence="1">The sequence shown here is derived from an EMBL/GenBank/DDBJ whole genome shotgun (WGS) entry which is preliminary data.</text>
</comment>
<dbReference type="InterPro" id="IPR052247">
    <property type="entry name" value="Meiotic_Crossover_Helicase"/>
</dbReference>
<dbReference type="AlphaFoldDB" id="A0A8S3ZIR9"/>
<evidence type="ECO:0000313" key="2">
    <source>
        <dbReference type="Proteomes" id="UP000678393"/>
    </source>
</evidence>
<dbReference type="PANTHER" id="PTHR47835">
    <property type="entry name" value="HFM1, ATP DEPENDENT DNA HELICASE HOMOLOG"/>
    <property type="match status" value="1"/>
</dbReference>
<sequence>MECYKPNKAVLVLSVSLLNRALLETRPSSHSIHQSLLIVGDADNHLIFKCRVSDAAILRQGHWNQTVEVKRSPTGTKLNISLLSQDWVGLDICVEYEPVYSDGWFESTRIPRNQKIQTPAAKLSQAVQLAKINNHLYPICQQVCHHKCCENALTILKC</sequence>
<name>A0A8S3ZIR9_9EUPU</name>
<reference evidence="1" key="1">
    <citation type="submission" date="2021-04" db="EMBL/GenBank/DDBJ databases">
        <authorList>
            <consortium name="Molecular Ecology Group"/>
        </authorList>
    </citation>
    <scope>NUCLEOTIDE SEQUENCE</scope>
</reference>
<keyword evidence="2" id="KW-1185">Reference proteome</keyword>
<protein>
    <submittedName>
        <fullName evidence="1">Uncharacterized protein</fullName>
    </submittedName>
</protein>
<proteinExistence type="predicted"/>